<dbReference type="EMBL" id="MEHK01000001">
    <property type="protein sequence ID" value="OEJ36106.1"/>
    <property type="molecule type" value="Genomic_DNA"/>
</dbReference>
<accession>A0A1E5Q316</accession>
<name>A0A1E5Q316_9ACTN</name>
<dbReference type="Proteomes" id="UP000095705">
    <property type="component" value="Unassembled WGS sequence"/>
</dbReference>
<comment type="caution">
    <text evidence="1">The sequence shown here is derived from an EMBL/GenBank/DDBJ whole genome shotgun (WGS) entry which is preliminary data.</text>
</comment>
<sequence>MGEHRRCCTRPLNSNSEVVHAACDALVAGLDTPGLRVLAACTRAEADYDVHDLLPPAVAELGLTVHPVASEAGQEAAARALARRMLAGGLKPWELTFRIHQRYGHELPLTERLAELDDEYAMLECGDGTVDQVDAAVTAEARRLAAQPRVPTEPTDVSG</sequence>
<reference evidence="1 2" key="1">
    <citation type="submission" date="2016-08" db="EMBL/GenBank/DDBJ databases">
        <title>The complete genome of Streptomyces subrutilus 10-1-1.</title>
        <authorList>
            <person name="Chen X."/>
        </authorList>
    </citation>
    <scope>NUCLEOTIDE SEQUENCE [LARGE SCALE GENOMIC DNA]</scope>
    <source>
        <strain evidence="1 2">10-1-1</strain>
    </source>
</reference>
<proteinExistence type="predicted"/>
<organism evidence="1 2">
    <name type="scientific">Streptomyces subrutilus</name>
    <dbReference type="NCBI Taxonomy" id="36818"/>
    <lineage>
        <taxon>Bacteria</taxon>
        <taxon>Bacillati</taxon>
        <taxon>Actinomycetota</taxon>
        <taxon>Actinomycetes</taxon>
        <taxon>Kitasatosporales</taxon>
        <taxon>Streptomycetaceae</taxon>
        <taxon>Streptomyces</taxon>
    </lineage>
</organism>
<gene>
    <name evidence="1" type="ORF">BGK67_31355</name>
</gene>
<evidence type="ECO:0000313" key="2">
    <source>
        <dbReference type="Proteomes" id="UP000095705"/>
    </source>
</evidence>
<protein>
    <submittedName>
        <fullName evidence="1">Uncharacterized protein</fullName>
    </submittedName>
</protein>
<evidence type="ECO:0000313" key="1">
    <source>
        <dbReference type="EMBL" id="OEJ36106.1"/>
    </source>
</evidence>
<keyword evidence="2" id="KW-1185">Reference proteome</keyword>
<dbReference type="AlphaFoldDB" id="A0A1E5Q316"/>